<keyword evidence="2" id="KW-0812">Transmembrane</keyword>
<dbReference type="Pfam" id="PF00092">
    <property type="entry name" value="VWA"/>
    <property type="match status" value="1"/>
</dbReference>
<name>A0ABN8NPV3_9CNID</name>
<keyword evidence="6" id="KW-1185">Reference proteome</keyword>
<organism evidence="5 6">
    <name type="scientific">Porites lobata</name>
    <dbReference type="NCBI Taxonomy" id="104759"/>
    <lineage>
        <taxon>Eukaryota</taxon>
        <taxon>Metazoa</taxon>
        <taxon>Cnidaria</taxon>
        <taxon>Anthozoa</taxon>
        <taxon>Hexacorallia</taxon>
        <taxon>Scleractinia</taxon>
        <taxon>Fungiina</taxon>
        <taxon>Poritidae</taxon>
        <taxon>Porites</taxon>
    </lineage>
</organism>
<gene>
    <name evidence="5" type="ORF">PLOB_00026020</name>
</gene>
<evidence type="ECO:0000256" key="3">
    <source>
        <dbReference type="SAM" id="SignalP"/>
    </source>
</evidence>
<protein>
    <recommendedName>
        <fullName evidence="4">VWFA domain-containing protein</fullName>
    </recommendedName>
</protein>
<evidence type="ECO:0000256" key="1">
    <source>
        <dbReference type="SAM" id="MobiDB-lite"/>
    </source>
</evidence>
<feature type="domain" description="VWFA" evidence="4">
    <location>
        <begin position="204"/>
        <end position="414"/>
    </location>
</feature>
<dbReference type="Gene3D" id="3.30.450.20">
    <property type="entry name" value="PAS domain"/>
    <property type="match status" value="2"/>
</dbReference>
<feature type="compositionally biased region" description="Polar residues" evidence="1">
    <location>
        <begin position="1260"/>
        <end position="1270"/>
    </location>
</feature>
<keyword evidence="3" id="KW-0732">Signal</keyword>
<evidence type="ECO:0000259" key="4">
    <source>
        <dbReference type="PROSITE" id="PS50234"/>
    </source>
</evidence>
<feature type="region of interest" description="Disordered" evidence="1">
    <location>
        <begin position="1164"/>
        <end position="1197"/>
    </location>
</feature>
<dbReference type="Proteomes" id="UP001159405">
    <property type="component" value="Unassembled WGS sequence"/>
</dbReference>
<feature type="compositionally biased region" description="Polar residues" evidence="1">
    <location>
        <begin position="1277"/>
        <end position="1302"/>
    </location>
</feature>
<feature type="transmembrane region" description="Helical" evidence="2">
    <location>
        <begin position="1072"/>
        <end position="1097"/>
    </location>
</feature>
<dbReference type="SMART" id="SM00327">
    <property type="entry name" value="VWA"/>
    <property type="match status" value="1"/>
</dbReference>
<evidence type="ECO:0000313" key="5">
    <source>
        <dbReference type="EMBL" id="CAH3117656.1"/>
    </source>
</evidence>
<dbReference type="InterPro" id="IPR002035">
    <property type="entry name" value="VWF_A"/>
</dbReference>
<evidence type="ECO:0000313" key="6">
    <source>
        <dbReference type="Proteomes" id="UP001159405"/>
    </source>
</evidence>
<evidence type="ECO:0000256" key="2">
    <source>
        <dbReference type="SAM" id="Phobius"/>
    </source>
</evidence>
<dbReference type="CDD" id="cd12913">
    <property type="entry name" value="PDC1_MCP_like"/>
    <property type="match status" value="1"/>
</dbReference>
<sequence length="1362" mass="151934">MFFLYYFVVLWSCQVSASLLDPSLISKELQNVARDALGVEEMQIYLDKLQFNRQTITGQDVLPSLAVNLADKLKTRFAVAQRLKKAVEDSYNGAANPKPATECCKAEKTGLKYDVRFRSLVDVNNFCAQISSTASPNPVHLDESVLLEMKAIAKTYPFIKWQYFGSEEGMLTAFPVYFNENDCSKYDPRYRPFYVETASPEAKDVVLIIDTSASMIGEKLVIAREAANTVLDTMNPKDHVGIVSFNTKVTTPGIYGGKTTCYNQRLALATPENIDCLRSYVGGLVSYGKTNYRLAFEKAFQLLKETASENTNKQVRKVILFLTDGAPSDEKRAIFQTIRDRNLELNNSVVILTFGFGGVDQETINILQDIALQNTAKYEVPSNASFGDVTKGKYIAVEDIKTLRSKMGSYYNFFATGKELDRPVVSVPYVDAFGTGLLMSITLPCYHKGKFIGVAGTDINIEDLVSDIELLKEGQIAYAFMTSKSGRTIVHPLLPAPTDAYGDPVYLDIRTLEPEAEFNDVFISMKTGRSGSKTFVAKRFLPRGGDVREGVEERKVNSTYSWTQIDGTEFTLGVVVPVAYAKEKLKAFTIPNGYKFQYHRIDLQSFEKPCSHFGVNGTKDTSVVKFAPGAFKDTFEYIGKRESRADLQLLNAYMTDETGTIESPGLKPGIRDTVTATWKVEDIWLREKTELTQYLAWRYIGTADGVFRLMPGAVAQKSYDPRQRPWYYSALGNTGLVTLTTPYLHAGQPNGRGAGVVITVARSLYRGESSHHHHTNDEVFGVMGADFSLTYFYRLLTEVYPKCRERNIYSCFVMDSAGFLIMHEDFLAHSEKAHDLEYVHITNKEKNIAEHLITNGYLKKRECRNLKEIQKQSFYEVDLPDGGVDVLKSGASCSKYQLNKIVGTNAYLGVTLRDSLCAAESCTCSSDNKCFRSSTKCECPCTSELEFNYCRSQFPNSSLPICPPSAPLLQLPNIPTPPDSGKKCHDPKASLEKCFDPRCSERNSSQTCEGIVSCYWCVYNKDSVPLKKSYCATAEACFRGKEAQSLPLCVAPIKSTAESLVKSGDRFSRLSIGALAGIITSVCVAGVVLVAAISVMVRRRFRFSRRPSMDRETNNAPNVEKRPPAPLPIFPAEFVPHVNYEDPDSLDRSREGSVISLEWPSPYNEIRDRSRNKPSMIAPVRPPTKSLPPSSDRKKKHPFIITGGQLSQIKEITASNLPAACHPQSPTSRVIPHALESDETKKEDGNYSPQLHDNEPSEVPENQSSSFKNRSSPEHPTLTTKNPLYEETFTSSDQKLKTNWSPYDNLPPPLPEPRKDADVYMSPLTLPQRPISGLSTHTSDTSECFDEHGYLKCVASNKFDLE</sequence>
<dbReference type="PANTHER" id="PTHR10166:SF66">
    <property type="entry name" value="VWFA AND CACHE DOMAIN-CONTAINING PROTEIN CG16868"/>
    <property type="match status" value="1"/>
</dbReference>
<dbReference type="InterPro" id="IPR036465">
    <property type="entry name" value="vWFA_dom_sf"/>
</dbReference>
<feature type="chain" id="PRO_5046459098" description="VWFA domain-containing protein" evidence="3">
    <location>
        <begin position="19"/>
        <end position="1362"/>
    </location>
</feature>
<proteinExistence type="predicted"/>
<keyword evidence="2" id="KW-0472">Membrane</keyword>
<dbReference type="EMBL" id="CALNXK010000031">
    <property type="protein sequence ID" value="CAH3117656.1"/>
    <property type="molecule type" value="Genomic_DNA"/>
</dbReference>
<comment type="caution">
    <text evidence="5">The sequence shown here is derived from an EMBL/GenBank/DDBJ whole genome shotgun (WGS) entry which is preliminary data.</text>
</comment>
<dbReference type="SUPFAM" id="SSF53300">
    <property type="entry name" value="vWA-like"/>
    <property type="match status" value="1"/>
</dbReference>
<dbReference type="PROSITE" id="PS50234">
    <property type="entry name" value="VWFA"/>
    <property type="match status" value="1"/>
</dbReference>
<reference evidence="5 6" key="1">
    <citation type="submission" date="2022-05" db="EMBL/GenBank/DDBJ databases">
        <authorList>
            <consortium name="Genoscope - CEA"/>
            <person name="William W."/>
        </authorList>
    </citation>
    <scope>NUCLEOTIDE SEQUENCE [LARGE SCALE GENOMIC DNA]</scope>
</reference>
<dbReference type="PANTHER" id="PTHR10166">
    <property type="entry name" value="VOLTAGE-DEPENDENT CALCIUM CHANNEL SUBUNIT ALPHA-2/DELTA-RELATED"/>
    <property type="match status" value="1"/>
</dbReference>
<accession>A0ABN8NPV3</accession>
<keyword evidence="2" id="KW-1133">Transmembrane helix</keyword>
<dbReference type="Gene3D" id="3.40.50.410">
    <property type="entry name" value="von Willebrand factor, type A domain"/>
    <property type="match status" value="1"/>
</dbReference>
<feature type="region of interest" description="Disordered" evidence="1">
    <location>
        <begin position="1239"/>
        <end position="1312"/>
    </location>
</feature>
<feature type="signal peptide" evidence="3">
    <location>
        <begin position="1"/>
        <end position="18"/>
    </location>
</feature>
<dbReference type="InterPro" id="IPR051173">
    <property type="entry name" value="Ca_channel_alpha-2/delta"/>
</dbReference>